<evidence type="ECO:0000256" key="5">
    <source>
        <dbReference type="ARBA" id="ARBA00023002"/>
    </source>
</evidence>
<keyword evidence="6" id="KW-0408">Iron</keyword>
<reference evidence="8 9" key="1">
    <citation type="submission" date="2017-05" db="EMBL/GenBank/DDBJ databases">
        <title>Biotechnological potential of actinobacteria isolated from South African environments.</title>
        <authorList>
            <person name="Le Roes-Hill M."/>
            <person name="Prins A."/>
            <person name="Durrell K.A."/>
        </authorList>
    </citation>
    <scope>NUCLEOTIDE SEQUENCE [LARGE SCALE GENOMIC DNA]</scope>
    <source>
        <strain evidence="8">M26</strain>
    </source>
</reference>
<evidence type="ECO:0000256" key="2">
    <source>
        <dbReference type="ARBA" id="ARBA00010617"/>
    </source>
</evidence>
<dbReference type="EMBL" id="NGFP01000005">
    <property type="protein sequence ID" value="OUC99660.1"/>
    <property type="molecule type" value="Genomic_DNA"/>
</dbReference>
<dbReference type="PANTHER" id="PTHR24286:SF24">
    <property type="entry name" value="LANOSTEROL 14-ALPHA DEMETHYLASE"/>
    <property type="match status" value="1"/>
</dbReference>
<keyword evidence="9" id="KW-1185">Reference proteome</keyword>
<dbReference type="GO" id="GO:0005506">
    <property type="term" value="F:iron ion binding"/>
    <property type="evidence" value="ECO:0007669"/>
    <property type="project" value="InterPro"/>
</dbReference>
<evidence type="ECO:0000256" key="4">
    <source>
        <dbReference type="ARBA" id="ARBA00022723"/>
    </source>
</evidence>
<dbReference type="GO" id="GO:0016705">
    <property type="term" value="F:oxidoreductase activity, acting on paired donors, with incorporation or reduction of molecular oxygen"/>
    <property type="evidence" value="ECO:0007669"/>
    <property type="project" value="InterPro"/>
</dbReference>
<comment type="caution">
    <text evidence="8">The sequence shown here is derived from an EMBL/GenBank/DDBJ whole genome shotgun (WGS) entry which is preliminary data.</text>
</comment>
<evidence type="ECO:0000313" key="9">
    <source>
        <dbReference type="Proteomes" id="UP000194761"/>
    </source>
</evidence>
<name>A0A243RWV4_9ACTN</name>
<dbReference type="Pfam" id="PF00067">
    <property type="entry name" value="p450"/>
    <property type="match status" value="1"/>
</dbReference>
<keyword evidence="5" id="KW-0560">Oxidoreductase</keyword>
<comment type="similarity">
    <text evidence="2">Belongs to the cytochrome P450 family.</text>
</comment>
<keyword evidence="4" id="KW-0479">Metal-binding</keyword>
<protein>
    <submittedName>
        <fullName evidence="8">Cytochrome</fullName>
    </submittedName>
</protein>
<dbReference type="PANTHER" id="PTHR24286">
    <property type="entry name" value="CYTOCHROME P450 26"/>
    <property type="match status" value="1"/>
</dbReference>
<dbReference type="Proteomes" id="UP000194761">
    <property type="component" value="Unassembled WGS sequence"/>
</dbReference>
<dbReference type="AlphaFoldDB" id="A0A243RWV4"/>
<sequence length="412" mass="45542">MPEFDDTLSLLLEGYGWLPNLRRRTPGGVVRTRLMGRRAVGLCGPEAARFFYDEDHLRRGTALPEMVKSTLVGHGAVHTLDSAEHRLRKAMFMTLMTDEGIAALTGHTMTAWDETVASWADGRRVVLFDEVAKVLTRGVCRWTGVPLDDTDVETAATDLLALVDGFATAGPRHWRARAARRRREAWLAAVVRNVRHGALSVPAGSAADVVAHHRGSDGELLDPRVAAVELLNVIRPTVAVSWYVTFAAHALHRWPEYRAPLRDGDGEGSFAEMFAQEVRRFYPFAPFVGGRAVRDLSWQGQRIGAGSLVLLDIYGQNHDPLLWKKPYAFDPQRFDGRQIGAFDLIPQGGGDPRTGHRCPGEPITVALLQALTTRLARLRYDVPDQDLGISLRRIPARPASGFVLTLTRPSGR</sequence>
<gene>
    <name evidence="8" type="ORF">CA984_02020</name>
</gene>
<dbReference type="RefSeq" id="WP_086567304.1">
    <property type="nucleotide sequence ID" value="NZ_NGFP01000005.1"/>
</dbReference>
<organism evidence="8 9">
    <name type="scientific">Streptosporangium minutum</name>
    <dbReference type="NCBI Taxonomy" id="569862"/>
    <lineage>
        <taxon>Bacteria</taxon>
        <taxon>Bacillati</taxon>
        <taxon>Actinomycetota</taxon>
        <taxon>Actinomycetes</taxon>
        <taxon>Streptosporangiales</taxon>
        <taxon>Streptosporangiaceae</taxon>
        <taxon>Streptosporangium</taxon>
    </lineage>
</organism>
<dbReference type="InterPro" id="IPR036396">
    <property type="entry name" value="Cyt_P450_sf"/>
</dbReference>
<comment type="cofactor">
    <cofactor evidence="1">
        <name>heme</name>
        <dbReference type="ChEBI" id="CHEBI:30413"/>
    </cofactor>
</comment>
<evidence type="ECO:0000256" key="7">
    <source>
        <dbReference type="ARBA" id="ARBA00023033"/>
    </source>
</evidence>
<evidence type="ECO:0000256" key="6">
    <source>
        <dbReference type="ARBA" id="ARBA00023004"/>
    </source>
</evidence>
<dbReference type="GO" id="GO:0016125">
    <property type="term" value="P:sterol metabolic process"/>
    <property type="evidence" value="ECO:0007669"/>
    <property type="project" value="TreeGrafter"/>
</dbReference>
<dbReference type="InterPro" id="IPR001128">
    <property type="entry name" value="Cyt_P450"/>
</dbReference>
<evidence type="ECO:0000256" key="3">
    <source>
        <dbReference type="ARBA" id="ARBA00022617"/>
    </source>
</evidence>
<dbReference type="SUPFAM" id="SSF48264">
    <property type="entry name" value="Cytochrome P450"/>
    <property type="match status" value="1"/>
</dbReference>
<dbReference type="GO" id="GO:0020037">
    <property type="term" value="F:heme binding"/>
    <property type="evidence" value="ECO:0007669"/>
    <property type="project" value="InterPro"/>
</dbReference>
<dbReference type="GO" id="GO:0004497">
    <property type="term" value="F:monooxygenase activity"/>
    <property type="evidence" value="ECO:0007669"/>
    <property type="project" value="UniProtKB-KW"/>
</dbReference>
<keyword evidence="3" id="KW-0349">Heme</keyword>
<evidence type="ECO:0000313" key="8">
    <source>
        <dbReference type="EMBL" id="OUC99660.1"/>
    </source>
</evidence>
<keyword evidence="7" id="KW-0503">Monooxygenase</keyword>
<dbReference type="CDD" id="cd11067">
    <property type="entry name" value="CYP152"/>
    <property type="match status" value="1"/>
</dbReference>
<dbReference type="Gene3D" id="1.10.630.10">
    <property type="entry name" value="Cytochrome P450"/>
    <property type="match status" value="1"/>
</dbReference>
<evidence type="ECO:0000256" key="1">
    <source>
        <dbReference type="ARBA" id="ARBA00001971"/>
    </source>
</evidence>
<proteinExistence type="inferred from homology"/>
<accession>A0A243RWV4</accession>